<comment type="caution">
    <text evidence="2">The sequence shown here is derived from an EMBL/GenBank/DDBJ whole genome shotgun (WGS) entry which is preliminary data.</text>
</comment>
<protein>
    <submittedName>
        <fullName evidence="2">Uncharacterized protein</fullName>
    </submittedName>
</protein>
<organism evidence="2 3">
    <name type="scientific">Candidatus Endonucleibacter bathymodioli</name>
    <dbReference type="NCBI Taxonomy" id="539814"/>
    <lineage>
        <taxon>Bacteria</taxon>
        <taxon>Pseudomonadati</taxon>
        <taxon>Pseudomonadota</taxon>
        <taxon>Gammaproteobacteria</taxon>
        <taxon>Oceanospirillales</taxon>
        <taxon>Endozoicomonadaceae</taxon>
        <taxon>Candidatus Endonucleibacter</taxon>
    </lineage>
</organism>
<keyword evidence="1" id="KW-0732">Signal</keyword>
<proteinExistence type="predicted"/>
<dbReference type="EMBL" id="JASXSV010000001">
    <property type="protein sequence ID" value="MDP0587794.1"/>
    <property type="molecule type" value="Genomic_DNA"/>
</dbReference>
<evidence type="ECO:0000313" key="2">
    <source>
        <dbReference type="EMBL" id="MDP0587794.1"/>
    </source>
</evidence>
<dbReference type="AlphaFoldDB" id="A0AA90NP17"/>
<dbReference type="PANTHER" id="PTHR38075:SF1">
    <property type="entry name" value="DUF4139 DOMAIN-CONTAINING PROTEIN"/>
    <property type="match status" value="1"/>
</dbReference>
<reference evidence="2 3" key="1">
    <citation type="journal article" date="2023" name="bioRxiv">
        <title>An intranuclear bacterial parasite of deep-sea mussels expresses apoptosis inhibitors acquired from its host.</title>
        <authorList>
            <person name="Gonzalez Porras M.A."/>
            <person name="Assie A."/>
            <person name="Tietjen M."/>
            <person name="Violette M."/>
            <person name="Kleiner M."/>
            <person name="Gruber-Vodicka H."/>
            <person name="Dubilier N."/>
            <person name="Leisch N."/>
        </authorList>
    </citation>
    <scope>NUCLEOTIDE SEQUENCE [LARGE SCALE GENOMIC DNA]</scope>
    <source>
        <strain evidence="2">IAP13</strain>
    </source>
</reference>
<gene>
    <name evidence="2" type="ORF">QS748_00715</name>
</gene>
<keyword evidence="3" id="KW-1185">Reference proteome</keyword>
<sequence>MIKKLIIPLVLFLSFSQFCAADDRDIVKFDNSLSNEITLYPGKGLVKQTFEALPASDGILLLEGFCYGRREGGFQVEYRNGSKSYRPEKTRWSPGKIDRDSLYGMMVGRGVELIGGGVNVPVPGKLLIYDAGIGLVKGNNGREYIVDLSDANGMRLASREPVLAEKSYADQVFVDFGQQKPEGILMISYISSLLGYSSQYQFRKDENGKGWLKQHIVIRNDSNVDFKDSQVWLVSGDTKAMQTNYGNKRLNGFASTMEARGSERVGEMLVTQITSMTHITPNSNLQMMQYQQDDIQLEKRYVLDVRRHGRGYGELERPNLVLRFKAGEDLVPGWVEMHDTSIEGLTLLSGSTWLPKTIKGDYVSFNVGEALAVRVQRKKVDSGQKGDELHIKWQVIVYNDQKEVVTFRLSDSDRSLLKFDNVKGGQLEGVSVIELKVPARGQKEITYNALYGR</sequence>
<evidence type="ECO:0000256" key="1">
    <source>
        <dbReference type="SAM" id="SignalP"/>
    </source>
</evidence>
<evidence type="ECO:0000313" key="3">
    <source>
        <dbReference type="Proteomes" id="UP001178148"/>
    </source>
</evidence>
<feature type="signal peptide" evidence="1">
    <location>
        <begin position="1"/>
        <end position="20"/>
    </location>
</feature>
<accession>A0AA90NP17</accession>
<feature type="chain" id="PRO_5041663201" evidence="1">
    <location>
        <begin position="21"/>
        <end position="453"/>
    </location>
</feature>
<dbReference type="Proteomes" id="UP001178148">
    <property type="component" value="Unassembled WGS sequence"/>
</dbReference>
<dbReference type="PANTHER" id="PTHR38075">
    <property type="entry name" value="DUF4139 DOMAIN-CONTAINING PROTEIN"/>
    <property type="match status" value="1"/>
</dbReference>
<name>A0AA90NP17_9GAMM</name>